<accession>A0AAU7DI28</accession>
<comment type="subcellular location">
    <subcellularLocation>
        <location evidence="1">Membrane</location>
    </subcellularLocation>
</comment>
<feature type="domain" description="Bacterial surface antigen (D15)" evidence="5">
    <location>
        <begin position="673"/>
        <end position="995"/>
    </location>
</feature>
<feature type="domain" description="POTRA" evidence="6">
    <location>
        <begin position="456"/>
        <end position="535"/>
    </location>
</feature>
<proteinExistence type="predicted"/>
<dbReference type="Gene3D" id="2.40.160.50">
    <property type="entry name" value="membrane protein fhac: a member of the omp85/tpsb transporter family"/>
    <property type="match status" value="1"/>
</dbReference>
<feature type="domain" description="POTRA" evidence="6">
    <location>
        <begin position="127"/>
        <end position="196"/>
    </location>
</feature>
<evidence type="ECO:0000256" key="3">
    <source>
        <dbReference type="ARBA" id="ARBA00022692"/>
    </source>
</evidence>
<organism evidence="7">
    <name type="scientific">Telmatobacter sp. DSM 110680</name>
    <dbReference type="NCBI Taxonomy" id="3036704"/>
    <lineage>
        <taxon>Bacteria</taxon>
        <taxon>Pseudomonadati</taxon>
        <taxon>Acidobacteriota</taxon>
        <taxon>Terriglobia</taxon>
        <taxon>Terriglobales</taxon>
        <taxon>Acidobacteriaceae</taxon>
        <taxon>Telmatobacter</taxon>
    </lineage>
</organism>
<dbReference type="PANTHER" id="PTHR12815">
    <property type="entry name" value="SORTING AND ASSEMBLY MACHINERY SAMM50 PROTEIN FAMILY MEMBER"/>
    <property type="match status" value="1"/>
</dbReference>
<keyword evidence="3" id="KW-0812">Transmembrane</keyword>
<evidence type="ECO:0000259" key="5">
    <source>
        <dbReference type="Pfam" id="PF01103"/>
    </source>
</evidence>
<dbReference type="RefSeq" id="WP_348261944.1">
    <property type="nucleotide sequence ID" value="NZ_CP121196.1"/>
</dbReference>
<dbReference type="PANTHER" id="PTHR12815:SF18">
    <property type="entry name" value="SORTING AND ASSEMBLY MACHINERY COMPONENT 50 HOMOLOG"/>
    <property type="match status" value="1"/>
</dbReference>
<reference evidence="7" key="1">
    <citation type="submission" date="2023-03" db="EMBL/GenBank/DDBJ databases">
        <title>Edaphobacter sp.</title>
        <authorList>
            <person name="Huber K.J."/>
            <person name="Papendorf J."/>
            <person name="Pilke C."/>
            <person name="Bunk B."/>
            <person name="Sproeer C."/>
            <person name="Pester M."/>
        </authorList>
    </citation>
    <scope>NUCLEOTIDE SEQUENCE</scope>
    <source>
        <strain evidence="7">DSM 110680</strain>
    </source>
</reference>
<dbReference type="Pfam" id="PF01103">
    <property type="entry name" value="Omp85"/>
    <property type="match status" value="1"/>
</dbReference>
<gene>
    <name evidence="7" type="ORF">P8935_19335</name>
</gene>
<feature type="domain" description="POTRA" evidence="6">
    <location>
        <begin position="204"/>
        <end position="292"/>
    </location>
</feature>
<dbReference type="AlphaFoldDB" id="A0AAU7DI28"/>
<dbReference type="InterPro" id="IPR039910">
    <property type="entry name" value="D15-like"/>
</dbReference>
<evidence type="ECO:0000256" key="1">
    <source>
        <dbReference type="ARBA" id="ARBA00004370"/>
    </source>
</evidence>
<dbReference type="InterPro" id="IPR010827">
    <property type="entry name" value="BamA/TamA_POTRA"/>
</dbReference>
<feature type="domain" description="POTRA" evidence="6">
    <location>
        <begin position="322"/>
        <end position="366"/>
    </location>
</feature>
<dbReference type="EMBL" id="CP121196">
    <property type="protein sequence ID" value="XBH16715.1"/>
    <property type="molecule type" value="Genomic_DNA"/>
</dbReference>
<dbReference type="Pfam" id="PF07244">
    <property type="entry name" value="POTRA"/>
    <property type="match status" value="5"/>
</dbReference>
<evidence type="ECO:0000256" key="2">
    <source>
        <dbReference type="ARBA" id="ARBA00022452"/>
    </source>
</evidence>
<evidence type="ECO:0000259" key="6">
    <source>
        <dbReference type="Pfam" id="PF07244"/>
    </source>
</evidence>
<keyword evidence="2" id="KW-1134">Transmembrane beta strand</keyword>
<protein>
    <submittedName>
        <fullName evidence="7">POTRA domain-containing protein</fullName>
    </submittedName>
</protein>
<evidence type="ECO:0000313" key="7">
    <source>
        <dbReference type="EMBL" id="XBH16715.1"/>
    </source>
</evidence>
<keyword evidence="4" id="KW-0472">Membrane</keyword>
<feature type="domain" description="POTRA" evidence="6">
    <location>
        <begin position="371"/>
        <end position="451"/>
    </location>
</feature>
<evidence type="ECO:0000256" key="4">
    <source>
        <dbReference type="ARBA" id="ARBA00023136"/>
    </source>
</evidence>
<dbReference type="GO" id="GO:0019867">
    <property type="term" value="C:outer membrane"/>
    <property type="evidence" value="ECO:0007669"/>
    <property type="project" value="InterPro"/>
</dbReference>
<dbReference type="Gene3D" id="3.10.20.310">
    <property type="entry name" value="membrane protein fhac"/>
    <property type="match status" value="5"/>
</dbReference>
<sequence length="995" mass="109552">MIRPRALQIALWLWVCFLPLAGAGTELWAQVPQDSKTPPTEQILASYEGQPVTSIDIAGRPDLNIDQFASQIAQKTGQPFAKENVDRSAAALKTAGKFQNVRVQVDPEADGLRVLFVIEPAVYYGMFHFPGAERFPYSRLVQVGNYTSQAPYNATEVEQDRQSLIHFFQEVGYFQAQVKTELKIDSQHGIVDVLFDSDPGRKAKFGAIDIAGLPPAETSALRHRLTTLLARARGAAIRNGKSYNRSTLTKASNYIQSRLAKDGFLAAQVKLQGAEYHADTNRADVHFSVNPGAKTNMVIAGAHLWPWTKKALLPEYQGVGVDEETVREGQQALVSYYQGKGYFDVKVTSEMTGDQERRSVVYHITKKKKHKVTDVRITGQSQLKSVDLEPHLAVEKKHLFSHGQFSDQLVRTSVNNLKAVYQSQGFSTVQVSSSVVNHGGDIQVAFHITEGPRDIVSSLSIEGASSFPQSQFAPNGLKVAVGQPYSQANVQADRASIVANYLKAGYLTSSFRETATQVSKNDPHHINVVYHIYEGPRVFTGEVLTLGRVHTQQRLINQDISSIKPDQPLTETNLLTAGSNLYDHTGVFDWSEVDPKSQITTQTSEDVVVKVHEAKRNEFTYGFGFEVINRGGSIPSGTVALPGLPPVGLPSGFKTSQVTFYGPRGTVQYTRNNLRGKGESLSFTGFAGRLDQRAGIYYINPNLRWSHWKATSSFTAERNEENPIFSSQQEIGSYQIQRFIDSAKKDLFFVRYTFNKTDLTRVEIPELVLEEDRHVRLSGFGANLTRDTRDNVLDEHKGVLNSLELDINSSKLGSSVDFAKLTTQAAYYKEKFHHIVWATSLRIGLAQPFANSRVPLSEAFFTGGGDSLRGFPLDGAGPQRAVSICTNAGPCACPGPDCAQINVPSGGNELLIINAEARIPVPLKKGLSVVPFYDGGNVFPRIGFHDFTSLYANNIGIGLRYSTPVGPIRFDLGYNFKPVPGTGAFQPFISIGQAF</sequence>
<name>A0AAU7DI28_9BACT</name>
<dbReference type="InterPro" id="IPR000184">
    <property type="entry name" value="Bac_surfAg_D15"/>
</dbReference>